<dbReference type="RefSeq" id="XP_042917300.1">
    <property type="nucleotide sequence ID" value="XM_043069325.1"/>
</dbReference>
<sequence length="74" mass="7784">MQQCSPEPYCLETTLLSATGAATKRGAGRGWSLSRPPEHLRCGCMCYPGFAGDDSAARGACSNPGPHSWARSNP</sequence>
<name>A0A2K3CZG4_CHLRE</name>
<dbReference type="Proteomes" id="UP000006906">
    <property type="component" value="Chromosome 13"/>
</dbReference>
<keyword evidence="2" id="KW-1185">Reference proteome</keyword>
<accession>A0A2K3CZG4</accession>
<dbReference type="Gramene" id="PNW73680">
    <property type="protein sequence ID" value="PNW73680"/>
    <property type="gene ID" value="CHLRE_13g568316v5"/>
</dbReference>
<evidence type="ECO:0000313" key="1">
    <source>
        <dbReference type="EMBL" id="PNW73680.1"/>
    </source>
</evidence>
<dbReference type="EMBL" id="CM008974">
    <property type="protein sequence ID" value="PNW73680.1"/>
    <property type="molecule type" value="Genomic_DNA"/>
</dbReference>
<dbReference type="InParanoid" id="A0A2K3CZG4"/>
<organism evidence="1 2">
    <name type="scientific">Chlamydomonas reinhardtii</name>
    <name type="common">Chlamydomonas smithii</name>
    <dbReference type="NCBI Taxonomy" id="3055"/>
    <lineage>
        <taxon>Eukaryota</taxon>
        <taxon>Viridiplantae</taxon>
        <taxon>Chlorophyta</taxon>
        <taxon>core chlorophytes</taxon>
        <taxon>Chlorophyceae</taxon>
        <taxon>CS clade</taxon>
        <taxon>Chlamydomonadales</taxon>
        <taxon>Chlamydomonadaceae</taxon>
        <taxon>Chlamydomonas</taxon>
    </lineage>
</organism>
<dbReference type="GeneID" id="66055926"/>
<evidence type="ECO:0000313" key="2">
    <source>
        <dbReference type="Proteomes" id="UP000006906"/>
    </source>
</evidence>
<protein>
    <submittedName>
        <fullName evidence="1">Uncharacterized protein</fullName>
    </submittedName>
</protein>
<reference evidence="1 2" key="1">
    <citation type="journal article" date="2007" name="Science">
        <title>The Chlamydomonas genome reveals the evolution of key animal and plant functions.</title>
        <authorList>
            <person name="Merchant S.S."/>
            <person name="Prochnik S.E."/>
            <person name="Vallon O."/>
            <person name="Harris E.H."/>
            <person name="Karpowicz S.J."/>
            <person name="Witman G.B."/>
            <person name="Terry A."/>
            <person name="Salamov A."/>
            <person name="Fritz-Laylin L.K."/>
            <person name="Marechal-Drouard L."/>
            <person name="Marshall W.F."/>
            <person name="Qu L.H."/>
            <person name="Nelson D.R."/>
            <person name="Sanderfoot A.A."/>
            <person name="Spalding M.H."/>
            <person name="Kapitonov V.V."/>
            <person name="Ren Q."/>
            <person name="Ferris P."/>
            <person name="Lindquist E."/>
            <person name="Shapiro H."/>
            <person name="Lucas S.M."/>
            <person name="Grimwood J."/>
            <person name="Schmutz J."/>
            <person name="Cardol P."/>
            <person name="Cerutti H."/>
            <person name="Chanfreau G."/>
            <person name="Chen C.L."/>
            <person name="Cognat V."/>
            <person name="Croft M.T."/>
            <person name="Dent R."/>
            <person name="Dutcher S."/>
            <person name="Fernandez E."/>
            <person name="Fukuzawa H."/>
            <person name="Gonzalez-Ballester D."/>
            <person name="Gonzalez-Halphen D."/>
            <person name="Hallmann A."/>
            <person name="Hanikenne M."/>
            <person name="Hippler M."/>
            <person name="Inwood W."/>
            <person name="Jabbari K."/>
            <person name="Kalanon M."/>
            <person name="Kuras R."/>
            <person name="Lefebvre P.A."/>
            <person name="Lemaire S.D."/>
            <person name="Lobanov A.V."/>
            <person name="Lohr M."/>
            <person name="Manuell A."/>
            <person name="Meier I."/>
            <person name="Mets L."/>
            <person name="Mittag M."/>
            <person name="Mittelmeier T."/>
            <person name="Moroney J.V."/>
            <person name="Moseley J."/>
            <person name="Napoli C."/>
            <person name="Nedelcu A.M."/>
            <person name="Niyogi K."/>
            <person name="Novoselov S.V."/>
            <person name="Paulsen I.T."/>
            <person name="Pazour G."/>
            <person name="Purton S."/>
            <person name="Ral J.P."/>
            <person name="Riano-Pachon D.M."/>
            <person name="Riekhof W."/>
            <person name="Rymarquis L."/>
            <person name="Schroda M."/>
            <person name="Stern D."/>
            <person name="Umen J."/>
            <person name="Willows R."/>
            <person name="Wilson N."/>
            <person name="Zimmer S.L."/>
            <person name="Allmer J."/>
            <person name="Balk J."/>
            <person name="Bisova K."/>
            <person name="Chen C.J."/>
            <person name="Elias M."/>
            <person name="Gendler K."/>
            <person name="Hauser C."/>
            <person name="Lamb M.R."/>
            <person name="Ledford H."/>
            <person name="Long J.C."/>
            <person name="Minagawa J."/>
            <person name="Page M.D."/>
            <person name="Pan J."/>
            <person name="Pootakham W."/>
            <person name="Roje S."/>
            <person name="Rose A."/>
            <person name="Stahlberg E."/>
            <person name="Terauchi A.M."/>
            <person name="Yang P."/>
            <person name="Ball S."/>
            <person name="Bowler C."/>
            <person name="Dieckmann C.L."/>
            <person name="Gladyshev V.N."/>
            <person name="Green P."/>
            <person name="Jorgensen R."/>
            <person name="Mayfield S."/>
            <person name="Mueller-Roeber B."/>
            <person name="Rajamani S."/>
            <person name="Sayre R.T."/>
            <person name="Brokstein P."/>
            <person name="Dubchak I."/>
            <person name="Goodstein D."/>
            <person name="Hornick L."/>
            <person name="Huang Y.W."/>
            <person name="Jhaveri J."/>
            <person name="Luo Y."/>
            <person name="Martinez D."/>
            <person name="Ngau W.C."/>
            <person name="Otillar B."/>
            <person name="Poliakov A."/>
            <person name="Porter A."/>
            <person name="Szajkowski L."/>
            <person name="Werner G."/>
            <person name="Zhou K."/>
            <person name="Grigoriev I.V."/>
            <person name="Rokhsar D.S."/>
            <person name="Grossman A.R."/>
        </authorList>
    </citation>
    <scope>NUCLEOTIDE SEQUENCE [LARGE SCALE GENOMIC DNA]</scope>
    <source>
        <strain evidence="2">CC-503</strain>
    </source>
</reference>
<proteinExistence type="predicted"/>
<dbReference type="AlphaFoldDB" id="A0A2K3CZG4"/>
<gene>
    <name evidence="1" type="ORF">CHLRE_13g568316v5</name>
</gene>
<dbReference type="KEGG" id="cre:CHLRE_13g568316v5"/>